<dbReference type="PANTHER" id="PTHR32308">
    <property type="entry name" value="LYASE BETA SUBUNIT, PUTATIVE (AFU_ORTHOLOGUE AFUA_4G13030)-RELATED"/>
    <property type="match status" value="1"/>
</dbReference>
<evidence type="ECO:0000256" key="3">
    <source>
        <dbReference type="ARBA" id="ARBA00022842"/>
    </source>
</evidence>
<evidence type="ECO:0008006" key="7">
    <source>
        <dbReference type="Google" id="ProtNLM"/>
    </source>
</evidence>
<dbReference type="InterPro" id="IPR039480">
    <property type="entry name" value="C-C_Bond_Lyase-like"/>
</dbReference>
<evidence type="ECO:0000256" key="1">
    <source>
        <dbReference type="ARBA" id="ARBA00001946"/>
    </source>
</evidence>
<comment type="caution">
    <text evidence="5">The sequence shown here is derived from an EMBL/GenBank/DDBJ whole genome shotgun (WGS) entry which is preliminary data.</text>
</comment>
<dbReference type="InterPro" id="IPR011206">
    <property type="entry name" value="Citrate_lyase_beta/mcl1/mcl2"/>
</dbReference>
<dbReference type="PIRSF" id="PIRSF015582">
    <property type="entry name" value="Cit_lyase_B"/>
    <property type="match status" value="1"/>
</dbReference>
<dbReference type="GO" id="GO:0003824">
    <property type="term" value="F:catalytic activity"/>
    <property type="evidence" value="ECO:0007669"/>
    <property type="project" value="InterPro"/>
</dbReference>
<keyword evidence="3 4" id="KW-0460">Magnesium</keyword>
<dbReference type="SUPFAM" id="SSF51621">
    <property type="entry name" value="Phosphoenolpyruvate/pyruvate domain"/>
    <property type="match status" value="1"/>
</dbReference>
<sequence length="365" mass="42366">MAFFICEKSVIYMEILDMVSNKFLIEPKKVDKYTDKDILKYSIGTNLYTNGFKNFYKKIVDGEFLNLGSISICFEDATREEDLGICEENVRVMLEGLKIWKEKNPNAYVPLLFVRIRNLEQFKSFTRNTKKEYLKLITGFIFPKFNSENGRGYFEYLTELINDTNEVFYAMPIIEDEKVIYKESRIDELIKIKNIIDENKDVVLNIRVGGTDFSSKFGLRRSKENTIYNIGVVSDCLFDILNMFSRQGSEYVISAPVWEYFSSDLNSEEMQGFIREIKMDKENGFIGKTIIHPLQINIVNALYAVTFEEYTDAKGVLKAKDGVFKGYGDNKMNEAKPHTNWAKKILKRAEVFGVLNEGVEYKDLI</sequence>
<dbReference type="InterPro" id="IPR040442">
    <property type="entry name" value="Pyrv_kinase-like_dom_sf"/>
</dbReference>
<accession>A0A1V4SYE2</accession>
<evidence type="ECO:0000313" key="6">
    <source>
        <dbReference type="Proteomes" id="UP000191448"/>
    </source>
</evidence>
<dbReference type="GO" id="GO:0000287">
    <property type="term" value="F:magnesium ion binding"/>
    <property type="evidence" value="ECO:0007669"/>
    <property type="project" value="TreeGrafter"/>
</dbReference>
<reference evidence="5 6" key="1">
    <citation type="submission" date="2016-02" db="EMBL/GenBank/DDBJ databases">
        <title>Genome sequence of Clostridium thermobutyricum DSM 4928.</title>
        <authorList>
            <person name="Poehlein A."/>
            <person name="Daniel R."/>
        </authorList>
    </citation>
    <scope>NUCLEOTIDE SEQUENCE [LARGE SCALE GENOMIC DNA]</scope>
    <source>
        <strain evidence="5 6">DSM 4928</strain>
    </source>
</reference>
<evidence type="ECO:0000256" key="2">
    <source>
        <dbReference type="ARBA" id="ARBA00022723"/>
    </source>
</evidence>
<dbReference type="GO" id="GO:0006107">
    <property type="term" value="P:oxaloacetate metabolic process"/>
    <property type="evidence" value="ECO:0007669"/>
    <property type="project" value="TreeGrafter"/>
</dbReference>
<protein>
    <recommendedName>
        <fullName evidence="7">Citrate lyase beta subunit</fullName>
    </recommendedName>
</protein>
<keyword evidence="2 4" id="KW-0479">Metal-binding</keyword>
<dbReference type="PANTHER" id="PTHR32308:SF10">
    <property type="entry name" value="CITRATE LYASE SUBUNIT BETA"/>
    <property type="match status" value="1"/>
</dbReference>
<dbReference type="AlphaFoldDB" id="A0A1V4SYE2"/>
<feature type="binding site" evidence="4">
    <location>
        <position position="212"/>
    </location>
    <ligand>
        <name>Mg(2+)</name>
        <dbReference type="ChEBI" id="CHEBI:18420"/>
    </ligand>
</feature>
<dbReference type="EMBL" id="LTAY01000026">
    <property type="protein sequence ID" value="OPX49169.1"/>
    <property type="molecule type" value="Genomic_DNA"/>
</dbReference>
<evidence type="ECO:0000256" key="4">
    <source>
        <dbReference type="PIRSR" id="PIRSR015582-2"/>
    </source>
</evidence>
<name>A0A1V4SYE2_9CLOT</name>
<dbReference type="Pfam" id="PF15617">
    <property type="entry name" value="C-C_Bond_Lyase"/>
    <property type="match status" value="1"/>
</dbReference>
<organism evidence="5 6">
    <name type="scientific">Clostridium thermobutyricum DSM 4928</name>
    <dbReference type="NCBI Taxonomy" id="1121339"/>
    <lineage>
        <taxon>Bacteria</taxon>
        <taxon>Bacillati</taxon>
        <taxon>Bacillota</taxon>
        <taxon>Clostridia</taxon>
        <taxon>Eubacteriales</taxon>
        <taxon>Clostridiaceae</taxon>
        <taxon>Clostridium</taxon>
    </lineage>
</organism>
<evidence type="ECO:0000313" key="5">
    <source>
        <dbReference type="EMBL" id="OPX49169.1"/>
    </source>
</evidence>
<comment type="cofactor">
    <cofactor evidence="1">
        <name>Mg(2+)</name>
        <dbReference type="ChEBI" id="CHEBI:18420"/>
    </cofactor>
</comment>
<dbReference type="Proteomes" id="UP000191448">
    <property type="component" value="Unassembled WGS sequence"/>
</dbReference>
<gene>
    <name evidence="5" type="ORF">CLTHE_09230</name>
</gene>
<dbReference type="Gene3D" id="3.20.20.60">
    <property type="entry name" value="Phosphoenolpyruvate-binding domains"/>
    <property type="match status" value="1"/>
</dbReference>
<proteinExistence type="predicted"/>
<dbReference type="InterPro" id="IPR015813">
    <property type="entry name" value="Pyrv/PenolPyrv_kinase-like_dom"/>
</dbReference>